<dbReference type="PANTHER" id="PTHR24390:SF159">
    <property type="entry name" value="GROWTH FACTOR INDEPENDENT 1 TRANSCRIPTIONAL REPRESSOR"/>
    <property type="match status" value="1"/>
</dbReference>
<protein>
    <recommendedName>
        <fullName evidence="14">C2H2-type domain-containing protein</fullName>
    </recommendedName>
</protein>
<evidence type="ECO:0000256" key="13">
    <source>
        <dbReference type="SAM" id="MobiDB-lite"/>
    </source>
</evidence>
<organism evidence="15 16">
    <name type="scientific">Bubo bubo</name>
    <name type="common">Eurasian eagle-owl</name>
    <name type="synonym">Strix bubo</name>
    <dbReference type="NCBI Taxonomy" id="30461"/>
    <lineage>
        <taxon>Eukaryota</taxon>
        <taxon>Metazoa</taxon>
        <taxon>Chordata</taxon>
        <taxon>Craniata</taxon>
        <taxon>Vertebrata</taxon>
        <taxon>Euteleostomi</taxon>
        <taxon>Archelosauria</taxon>
        <taxon>Archosauria</taxon>
        <taxon>Dinosauria</taxon>
        <taxon>Saurischia</taxon>
        <taxon>Theropoda</taxon>
        <taxon>Coelurosauria</taxon>
        <taxon>Aves</taxon>
        <taxon>Neognathae</taxon>
        <taxon>Neoaves</taxon>
        <taxon>Telluraves</taxon>
        <taxon>Strigiformes</taxon>
        <taxon>Strigidae</taxon>
        <taxon>Bubo</taxon>
    </lineage>
</organism>
<evidence type="ECO:0000256" key="2">
    <source>
        <dbReference type="ARBA" id="ARBA00004123"/>
    </source>
</evidence>
<feature type="domain" description="C2H2-type" evidence="14">
    <location>
        <begin position="243"/>
        <end position="271"/>
    </location>
</feature>
<keyword evidence="6 12" id="KW-0863">Zinc-finger</keyword>
<dbReference type="GO" id="GO:0003700">
    <property type="term" value="F:DNA-binding transcription factor activity"/>
    <property type="evidence" value="ECO:0007669"/>
    <property type="project" value="TreeGrafter"/>
</dbReference>
<keyword evidence="10" id="KW-0804">Transcription</keyword>
<evidence type="ECO:0000313" key="15">
    <source>
        <dbReference type="Ensembl" id="ENSBOBP00000002167.1"/>
    </source>
</evidence>
<evidence type="ECO:0000256" key="12">
    <source>
        <dbReference type="PROSITE-ProRule" id="PRU00042"/>
    </source>
</evidence>
<feature type="region of interest" description="Disordered" evidence="13">
    <location>
        <begin position="1"/>
        <end position="60"/>
    </location>
</feature>
<dbReference type="FunFam" id="3.30.160.60:FF:000688">
    <property type="entry name" value="zinc finger protein 197 isoform X1"/>
    <property type="match status" value="1"/>
</dbReference>
<feature type="domain" description="C2H2-type" evidence="14">
    <location>
        <begin position="187"/>
        <end position="214"/>
    </location>
</feature>
<dbReference type="GO" id="GO:0005634">
    <property type="term" value="C:nucleus"/>
    <property type="evidence" value="ECO:0007669"/>
    <property type="project" value="UniProtKB-SubCell"/>
</dbReference>
<feature type="domain" description="C2H2-type" evidence="14">
    <location>
        <begin position="323"/>
        <end position="350"/>
    </location>
</feature>
<keyword evidence="7" id="KW-0862">Zinc</keyword>
<evidence type="ECO:0000256" key="1">
    <source>
        <dbReference type="ARBA" id="ARBA00003767"/>
    </source>
</evidence>
<dbReference type="SUPFAM" id="SSF57667">
    <property type="entry name" value="beta-beta-alpha zinc fingers"/>
    <property type="match status" value="4"/>
</dbReference>
<dbReference type="Proteomes" id="UP000694567">
    <property type="component" value="Unplaced"/>
</dbReference>
<comment type="subcellular location">
    <subcellularLocation>
        <location evidence="2">Nucleus</location>
    </subcellularLocation>
</comment>
<dbReference type="Gene3D" id="3.30.160.60">
    <property type="entry name" value="Classic Zinc Finger"/>
    <property type="match status" value="7"/>
</dbReference>
<dbReference type="GO" id="GO:0006357">
    <property type="term" value="P:regulation of transcription by RNA polymerase II"/>
    <property type="evidence" value="ECO:0007669"/>
    <property type="project" value="TreeGrafter"/>
</dbReference>
<feature type="region of interest" description="Disordered" evidence="13">
    <location>
        <begin position="138"/>
        <end position="158"/>
    </location>
</feature>
<keyword evidence="4" id="KW-0479">Metal-binding</keyword>
<keyword evidence="5" id="KW-0677">Repeat</keyword>
<dbReference type="PANTHER" id="PTHR24390">
    <property type="entry name" value="ZINC FINGER PROTEIN"/>
    <property type="match status" value="1"/>
</dbReference>
<feature type="domain" description="C2H2-type" evidence="14">
    <location>
        <begin position="215"/>
        <end position="242"/>
    </location>
</feature>
<dbReference type="FunFam" id="3.30.160.60:FF:000015">
    <property type="entry name" value="Zinc finger protein 569"/>
    <property type="match status" value="1"/>
</dbReference>
<proteinExistence type="inferred from homology"/>
<feature type="domain" description="C2H2-type" evidence="14">
    <location>
        <begin position="159"/>
        <end position="186"/>
    </location>
</feature>
<dbReference type="PROSITE" id="PS00028">
    <property type="entry name" value="ZINC_FINGER_C2H2_1"/>
    <property type="match status" value="7"/>
</dbReference>
<dbReference type="GO" id="GO:0000978">
    <property type="term" value="F:RNA polymerase II cis-regulatory region sequence-specific DNA binding"/>
    <property type="evidence" value="ECO:0007669"/>
    <property type="project" value="TreeGrafter"/>
</dbReference>
<keyword evidence="8" id="KW-0805">Transcription regulation</keyword>
<keyword evidence="9" id="KW-0238">DNA-binding</keyword>
<dbReference type="SMART" id="SM00355">
    <property type="entry name" value="ZnF_C2H2"/>
    <property type="match status" value="7"/>
</dbReference>
<feature type="domain" description="C2H2-type" evidence="14">
    <location>
        <begin position="295"/>
        <end position="322"/>
    </location>
</feature>
<dbReference type="InterPro" id="IPR036236">
    <property type="entry name" value="Znf_C2H2_sf"/>
</dbReference>
<name>A0A8C0I8V2_BUBBB</name>
<feature type="compositionally biased region" description="Polar residues" evidence="13">
    <location>
        <begin position="142"/>
        <end position="151"/>
    </location>
</feature>
<comment type="similarity">
    <text evidence="3">Belongs to the krueppel C2H2-type zinc-finger protein family.</text>
</comment>
<reference evidence="15" key="2">
    <citation type="submission" date="2025-09" db="UniProtKB">
        <authorList>
            <consortium name="Ensembl"/>
        </authorList>
    </citation>
    <scope>IDENTIFICATION</scope>
</reference>
<reference evidence="15" key="1">
    <citation type="submission" date="2025-08" db="UniProtKB">
        <authorList>
            <consortium name="Ensembl"/>
        </authorList>
    </citation>
    <scope>IDENTIFICATION</scope>
</reference>
<dbReference type="InterPro" id="IPR013087">
    <property type="entry name" value="Znf_C2H2_type"/>
</dbReference>
<dbReference type="Ensembl" id="ENSBOBT00000002207.1">
    <property type="protein sequence ID" value="ENSBOBP00000002167.1"/>
    <property type="gene ID" value="ENSBOBG00000001426.1"/>
</dbReference>
<keyword evidence="16" id="KW-1185">Reference proteome</keyword>
<evidence type="ECO:0000256" key="8">
    <source>
        <dbReference type="ARBA" id="ARBA00023015"/>
    </source>
</evidence>
<evidence type="ECO:0000259" key="14">
    <source>
        <dbReference type="PROSITE" id="PS50157"/>
    </source>
</evidence>
<dbReference type="PROSITE" id="PS50157">
    <property type="entry name" value="ZINC_FINGER_C2H2_2"/>
    <property type="match status" value="7"/>
</dbReference>
<feature type="domain" description="C2H2-type" evidence="14">
    <location>
        <begin position="113"/>
        <end position="140"/>
    </location>
</feature>
<evidence type="ECO:0000256" key="3">
    <source>
        <dbReference type="ARBA" id="ARBA00006991"/>
    </source>
</evidence>
<evidence type="ECO:0000313" key="16">
    <source>
        <dbReference type="Proteomes" id="UP000694567"/>
    </source>
</evidence>
<dbReference type="FunFam" id="3.30.160.60:FF:000384">
    <property type="entry name" value="Zinc finger protein 550"/>
    <property type="match status" value="1"/>
</dbReference>
<evidence type="ECO:0000256" key="7">
    <source>
        <dbReference type="ARBA" id="ARBA00022833"/>
    </source>
</evidence>
<dbReference type="FunFam" id="3.30.160.60:FF:001677">
    <property type="entry name" value="Zinc finger protein 2"/>
    <property type="match status" value="1"/>
</dbReference>
<comment type="function">
    <text evidence="1">May be involved in transcriptional regulation.</text>
</comment>
<evidence type="ECO:0000256" key="10">
    <source>
        <dbReference type="ARBA" id="ARBA00023163"/>
    </source>
</evidence>
<dbReference type="FunFam" id="3.30.160.60:FF:000931">
    <property type="entry name" value="zinc finger protein 697"/>
    <property type="match status" value="1"/>
</dbReference>
<dbReference type="Pfam" id="PF00096">
    <property type="entry name" value="zf-C2H2"/>
    <property type="match status" value="5"/>
</dbReference>
<dbReference type="Pfam" id="PF13465">
    <property type="entry name" value="zf-H2C2_2"/>
    <property type="match status" value="1"/>
</dbReference>
<dbReference type="FunFam" id="3.30.160.60:FF:000478">
    <property type="entry name" value="Zinc finger protein 133"/>
    <property type="match status" value="1"/>
</dbReference>
<dbReference type="GO" id="GO:0008270">
    <property type="term" value="F:zinc ion binding"/>
    <property type="evidence" value="ECO:0007669"/>
    <property type="project" value="UniProtKB-KW"/>
</dbReference>
<evidence type="ECO:0000256" key="6">
    <source>
        <dbReference type="ARBA" id="ARBA00022771"/>
    </source>
</evidence>
<dbReference type="FunFam" id="3.30.160.60:FF:000189">
    <property type="entry name" value="zinc finger protein 133 isoform X1"/>
    <property type="match status" value="1"/>
</dbReference>
<evidence type="ECO:0000256" key="9">
    <source>
        <dbReference type="ARBA" id="ARBA00023125"/>
    </source>
</evidence>
<keyword evidence="11" id="KW-0539">Nucleus</keyword>
<evidence type="ECO:0000256" key="5">
    <source>
        <dbReference type="ARBA" id="ARBA00022737"/>
    </source>
</evidence>
<sequence length="362" mass="41382">MSANTKVSGRKRRGREEVPEQSPPVSRGERTGLPLCHPWRSPGEQSPTCGLGRPPQRSRRLRVKEAETLRGEEVPALVVQRWEQQPGNGCSPWDGLNTGECLWRRGEPCGKPSSCSDCGESFTQKQTLILHQRIHPGEMPNRCQQSTTQPRRSSRKKEQKCADCGKVFGCRSNLNRHQRIHTGEKPYKCQDCGKSFRDSWYLLSHQRTHTEEKPYLCSTCGKRFSFMPNLLVHQRTHTGERPYACSHCGKTFREGYCLRRHQESIHNGESSEGPCAFTHSLTVEGIQHNSREKEYKCEHCGKVFTRGSNLTCHRRIHTGEKPFKCQDCGRGFVQRGALLCHQKTHKKQQRFCCNTCGNPFSF</sequence>
<evidence type="ECO:0000256" key="4">
    <source>
        <dbReference type="ARBA" id="ARBA00022723"/>
    </source>
</evidence>
<accession>A0A8C0I8V2</accession>
<evidence type="ECO:0000256" key="11">
    <source>
        <dbReference type="ARBA" id="ARBA00023242"/>
    </source>
</evidence>
<dbReference type="AlphaFoldDB" id="A0A8C0I8V2"/>